<dbReference type="RefSeq" id="WP_008600030.1">
    <property type="nucleotide sequence ID" value="NZ_AMRV01000002.1"/>
</dbReference>
<gene>
    <name evidence="2" type="ORF">C725_0573</name>
</gene>
<keyword evidence="3" id="KW-1185">Reference proteome</keyword>
<dbReference type="EMBL" id="AMRV01000002">
    <property type="protein sequence ID" value="EMD83601.1"/>
    <property type="molecule type" value="Genomic_DNA"/>
</dbReference>
<proteinExistence type="predicted"/>
<organism evidence="2 3">
    <name type="scientific">Pacificimonas flava</name>
    <dbReference type="NCBI Taxonomy" id="1234595"/>
    <lineage>
        <taxon>Bacteria</taxon>
        <taxon>Pseudomonadati</taxon>
        <taxon>Pseudomonadota</taxon>
        <taxon>Alphaproteobacteria</taxon>
        <taxon>Sphingomonadales</taxon>
        <taxon>Sphingosinicellaceae</taxon>
        <taxon>Pacificimonas</taxon>
    </lineage>
</organism>
<dbReference type="InterPro" id="IPR035093">
    <property type="entry name" value="RelE/ParE_toxin_dom_sf"/>
</dbReference>
<dbReference type="InterPro" id="IPR007712">
    <property type="entry name" value="RelE/ParE_toxin"/>
</dbReference>
<evidence type="ECO:0000313" key="3">
    <source>
        <dbReference type="Proteomes" id="UP000011717"/>
    </source>
</evidence>
<dbReference type="Proteomes" id="UP000011717">
    <property type="component" value="Unassembled WGS sequence"/>
</dbReference>
<protein>
    <submittedName>
        <fullName evidence="2">Death on curing protein, Doc toxin</fullName>
    </submittedName>
</protein>
<sequence length="98" mass="10984">MQVRLAAGAEHDLSGIYRRRLAQRGAEGSDGAEALLDRLVKGIEELIDYPERGCVPPELEALGIRAYRQLSLPPYRVIYLPDNTFVTVLIVADSRRDF</sequence>
<evidence type="ECO:0000313" key="2">
    <source>
        <dbReference type="EMBL" id="EMD83601.1"/>
    </source>
</evidence>
<accession>M2TPA6</accession>
<keyword evidence="1" id="KW-1277">Toxin-antitoxin system</keyword>
<dbReference type="Pfam" id="PF05016">
    <property type="entry name" value="ParE_toxin"/>
    <property type="match status" value="1"/>
</dbReference>
<dbReference type="Gene3D" id="3.30.2310.20">
    <property type="entry name" value="RelE-like"/>
    <property type="match status" value="1"/>
</dbReference>
<name>M2TPA6_9SPHN</name>
<evidence type="ECO:0000256" key="1">
    <source>
        <dbReference type="ARBA" id="ARBA00022649"/>
    </source>
</evidence>
<comment type="caution">
    <text evidence="2">The sequence shown here is derived from an EMBL/GenBank/DDBJ whole genome shotgun (WGS) entry which is preliminary data.</text>
</comment>
<reference evidence="2 3" key="1">
    <citation type="journal article" date="2013" name="Genome Announc.">
        <title>Draft Genome Sequence of Strain JLT2015T, Belonging to the Family Sphingomonadaceae of the Alphaproteobacteria.</title>
        <authorList>
            <person name="Tang K."/>
            <person name="Liu K."/>
            <person name="Li S."/>
            <person name="Jiao N."/>
        </authorList>
    </citation>
    <scope>NUCLEOTIDE SEQUENCE [LARGE SCALE GENOMIC DNA]</scope>
    <source>
        <strain evidence="2 3">JLT2015</strain>
    </source>
</reference>
<dbReference type="AlphaFoldDB" id="M2TPA6"/>